<comment type="caution">
    <text evidence="1">The sequence shown here is derived from an EMBL/GenBank/DDBJ whole genome shotgun (WGS) entry which is preliminary data.</text>
</comment>
<evidence type="ECO:0000313" key="2">
    <source>
        <dbReference type="Proteomes" id="UP000216001"/>
    </source>
</evidence>
<dbReference type="EMBL" id="NOWC01000043">
    <property type="protein sequence ID" value="OZS72199.1"/>
    <property type="molecule type" value="Genomic_DNA"/>
</dbReference>
<reference evidence="1 2" key="1">
    <citation type="submission" date="2017-07" db="EMBL/GenBank/DDBJ databases">
        <title>blaIMP-27 on transferable plasmids in Proteus mirabilis and Providencia rettgeri.</title>
        <authorList>
            <person name="Potter R."/>
        </authorList>
    </citation>
    <scope>NUCLEOTIDE SEQUENCE [LARGE SCALE GENOMIC DNA]</scope>
    <source>
        <strain evidence="1 2">PR1</strain>
    </source>
</reference>
<proteinExistence type="predicted"/>
<organism evidence="1 2">
    <name type="scientific">Providencia rettgeri</name>
    <dbReference type="NCBI Taxonomy" id="587"/>
    <lineage>
        <taxon>Bacteria</taxon>
        <taxon>Pseudomonadati</taxon>
        <taxon>Pseudomonadota</taxon>
        <taxon>Gammaproteobacteria</taxon>
        <taxon>Enterobacterales</taxon>
        <taxon>Morganellaceae</taxon>
        <taxon>Providencia</taxon>
    </lineage>
</organism>
<gene>
    <name evidence="1" type="ORF">CHI95_23140</name>
</gene>
<sequence length="230" mass="26594">MNPKKNPTKTQKGIFIFLIALLVAHICITAKYSREFRSQPYTDFFDDLKYKFEHVKLSELQQYPSYGTLIITSNDKIWANQNSDLKKNVEVMFWYEKASLINGVRLISVVDPPFKSPNETTFSIPIPELIGYKLTHINLGELTIPFDRNLGRQFPFNQPNTIGTAYDYYTQKYSTEEEKKQNCWAGYDCLHHRLFTEMTIQIDLEGTKKLSSSDTFIMYDSSSSKGAAAY</sequence>
<dbReference type="AlphaFoldDB" id="A0A264VLP7"/>
<dbReference type="RefSeq" id="WP_094963107.1">
    <property type="nucleotide sequence ID" value="NZ_NOWC01000043.1"/>
</dbReference>
<dbReference type="Proteomes" id="UP000216001">
    <property type="component" value="Unassembled WGS sequence"/>
</dbReference>
<accession>A0A264VLP7</accession>
<protein>
    <submittedName>
        <fullName evidence="1">Uncharacterized protein</fullName>
    </submittedName>
</protein>
<name>A0A264VLP7_PRORE</name>
<evidence type="ECO:0000313" key="1">
    <source>
        <dbReference type="EMBL" id="OZS72199.1"/>
    </source>
</evidence>